<dbReference type="EMBL" id="OX458333">
    <property type="protein sequence ID" value="CAI8797242.1"/>
    <property type="molecule type" value="Genomic_DNA"/>
</dbReference>
<sequence>MSFTQDFRSISVTSPLGKDVLLFLRMQGREEFSRSFEFELDLLSTNPNIAAKDILGKKLTVAFELSTGSTRYFNGYAVQFSQEPDIGEFAHYRVVLRPWLWFLTRTTNCRIFQDKTAPEIVKAIFKEHGFSGDIKESLSGTYRQRVYCVQYRESDFDFVNRLMEEEGIYYFFKHENDKHTLYLVDSSNAHSAVPNYAEIPFFPLGNPERRKRDHIYSWSFNRVIQPGTYTVNDFDFEKPKAVLLEKTSRPTGDDYSTYEHYDYPGGYVENADGLHYSKVRLEALQSDYERFSGEGNVVGLEVGALFKLVDHPRQDQNVEYVVTGMEYRLQSDQYTSVSDSAGDFTESVAISAIAKTQQFRAAHRTPKPVVRGPQTAIVVGPAGEEIYTDQYGRVKVKFHWDRAENKDETSSCWIRVSQPWAGKGWGAITIPRIGQEVIVDFLEGNPDQPIITGRVYNADQTVPYALPDNATQTGIKSRSTKAGGQDNFNEIRMEDKKGQEEIYIHAEKDMNVVVENNATLKIGFDKKDKGNQTIDIYNDRTTTLEQGNDKLQLKQGNREVVLDMGNHTLSIKQGNQETKVDLGKSTLEAMQSIELKVGQNSIKIDQSGITIKGMMIKIEGTAMAEVKSPMTTIKGDGMLTAKGGIVMIN</sequence>
<accession>A0ABN8X0K1</accession>
<feature type="domain" description="Gp5/Type VI secretion system Vgr protein OB-fold" evidence="4">
    <location>
        <begin position="388"/>
        <end position="456"/>
    </location>
</feature>
<dbReference type="Gene3D" id="2.30.110.50">
    <property type="match status" value="1"/>
</dbReference>
<protein>
    <submittedName>
        <fullName evidence="6">Type VI secretion system spike protein VgrG1b</fullName>
    </submittedName>
</protein>
<dbReference type="Gene3D" id="2.40.50.230">
    <property type="entry name" value="Gp5 N-terminal domain"/>
    <property type="match status" value="1"/>
</dbReference>
<dbReference type="InterPro" id="IPR037026">
    <property type="entry name" value="Vgr_OB-fold_dom_sf"/>
</dbReference>
<dbReference type="RefSeq" id="WP_026610848.1">
    <property type="nucleotide sequence ID" value="NZ_OX458333.1"/>
</dbReference>
<dbReference type="SUPFAM" id="SSF69279">
    <property type="entry name" value="Phage tail proteins"/>
    <property type="match status" value="2"/>
</dbReference>
<dbReference type="InterPro" id="IPR017847">
    <property type="entry name" value="T6SS_RhsGE_Vgr_subset"/>
</dbReference>
<name>A0ABN8X0K1_9GAMM</name>
<dbReference type="NCBIfam" id="TIGR03361">
    <property type="entry name" value="VI_Rhs_Vgr"/>
    <property type="match status" value="1"/>
</dbReference>
<keyword evidence="3" id="KW-0964">Secreted</keyword>
<dbReference type="SUPFAM" id="SSF69349">
    <property type="entry name" value="Phage fibre proteins"/>
    <property type="match status" value="1"/>
</dbReference>
<evidence type="ECO:0000313" key="7">
    <source>
        <dbReference type="Proteomes" id="UP001162030"/>
    </source>
</evidence>
<evidence type="ECO:0000259" key="5">
    <source>
        <dbReference type="Pfam" id="PF22178"/>
    </source>
</evidence>
<feature type="domain" description="Gp5/Type VI secretion system Vgr C-terminal trimerisation" evidence="5">
    <location>
        <begin position="473"/>
        <end position="581"/>
    </location>
</feature>
<dbReference type="InterPro" id="IPR006531">
    <property type="entry name" value="Gp5/Vgr_OB"/>
</dbReference>
<evidence type="ECO:0000259" key="4">
    <source>
        <dbReference type="Pfam" id="PF04717"/>
    </source>
</evidence>
<dbReference type="Proteomes" id="UP001162030">
    <property type="component" value="Chromosome"/>
</dbReference>
<gene>
    <name evidence="6" type="primary">vgrG1b</name>
    <name evidence="6" type="ORF">MSZNOR_1518</name>
</gene>
<reference evidence="6 7" key="1">
    <citation type="submission" date="2023-03" db="EMBL/GenBank/DDBJ databases">
        <authorList>
            <person name="Pearce D."/>
        </authorList>
    </citation>
    <scope>NUCLEOTIDE SEQUENCE [LARGE SCALE GENOMIC DNA]</scope>
    <source>
        <strain evidence="6">Msz</strain>
    </source>
</reference>
<evidence type="ECO:0000256" key="2">
    <source>
        <dbReference type="ARBA" id="ARBA00005558"/>
    </source>
</evidence>
<keyword evidence="7" id="KW-1185">Reference proteome</keyword>
<evidence type="ECO:0000256" key="3">
    <source>
        <dbReference type="ARBA" id="ARBA00022525"/>
    </source>
</evidence>
<dbReference type="Gene3D" id="4.10.220.110">
    <property type="match status" value="1"/>
</dbReference>
<dbReference type="SUPFAM" id="SSF69255">
    <property type="entry name" value="gp5 N-terminal domain-like"/>
    <property type="match status" value="1"/>
</dbReference>
<comment type="similarity">
    <text evidence="2">Belongs to the VgrG protein family.</text>
</comment>
<evidence type="ECO:0000256" key="1">
    <source>
        <dbReference type="ARBA" id="ARBA00004613"/>
    </source>
</evidence>
<dbReference type="Gene3D" id="3.55.50.10">
    <property type="entry name" value="Baseplate protein-like domains"/>
    <property type="match status" value="1"/>
</dbReference>
<proteinExistence type="inferred from homology"/>
<dbReference type="InterPro" id="IPR006533">
    <property type="entry name" value="T6SS_Vgr_RhsGE"/>
</dbReference>
<organism evidence="6 7">
    <name type="scientific">Methylocaldum szegediense</name>
    <dbReference type="NCBI Taxonomy" id="73780"/>
    <lineage>
        <taxon>Bacteria</taxon>
        <taxon>Pseudomonadati</taxon>
        <taxon>Pseudomonadota</taxon>
        <taxon>Gammaproteobacteria</taxon>
        <taxon>Methylococcales</taxon>
        <taxon>Methylococcaceae</taxon>
        <taxon>Methylocaldum</taxon>
    </lineage>
</organism>
<dbReference type="InterPro" id="IPR054030">
    <property type="entry name" value="Gp5_Vgr_C"/>
</dbReference>
<dbReference type="NCBIfam" id="TIGR01646">
    <property type="entry name" value="vgr_GE"/>
    <property type="match status" value="1"/>
</dbReference>
<dbReference type="Pfam" id="PF22178">
    <property type="entry name" value="Gp5_trimer_C"/>
    <property type="match status" value="1"/>
</dbReference>
<dbReference type="Pfam" id="PF04717">
    <property type="entry name" value="Phage_base_V"/>
    <property type="match status" value="1"/>
</dbReference>
<dbReference type="Pfam" id="PF05954">
    <property type="entry name" value="Phage_GPD"/>
    <property type="match status" value="1"/>
</dbReference>
<evidence type="ECO:0000313" key="6">
    <source>
        <dbReference type="EMBL" id="CAI8797242.1"/>
    </source>
</evidence>
<dbReference type="PANTHER" id="PTHR32305:SF15">
    <property type="entry name" value="PROTEIN RHSA-RELATED"/>
    <property type="match status" value="1"/>
</dbReference>
<comment type="subcellular location">
    <subcellularLocation>
        <location evidence="1">Secreted</location>
    </subcellularLocation>
</comment>
<dbReference type="InterPro" id="IPR050708">
    <property type="entry name" value="T6SS_VgrG/RHS"/>
</dbReference>
<dbReference type="PANTHER" id="PTHR32305">
    <property type="match status" value="1"/>
</dbReference>